<reference evidence="3 4" key="1">
    <citation type="submission" date="2020-04" db="EMBL/GenBank/DDBJ databases">
        <title>Perkinsus olseni comparative genomics.</title>
        <authorList>
            <person name="Bogema D.R."/>
        </authorList>
    </citation>
    <scope>NUCLEOTIDE SEQUENCE [LARGE SCALE GENOMIC DNA]</scope>
    <source>
        <strain evidence="3">ATCC PRA-179</strain>
    </source>
</reference>
<feature type="transmembrane region" description="Helical" evidence="2">
    <location>
        <begin position="210"/>
        <end position="231"/>
    </location>
</feature>
<gene>
    <name evidence="3" type="ORF">FOZ61_004972</name>
</gene>
<keyword evidence="2" id="KW-1133">Transmembrane helix</keyword>
<keyword evidence="2" id="KW-0472">Membrane</keyword>
<evidence type="ECO:0000313" key="4">
    <source>
        <dbReference type="Proteomes" id="UP000570595"/>
    </source>
</evidence>
<dbReference type="Gene3D" id="3.80.10.10">
    <property type="entry name" value="Ribonuclease Inhibitor"/>
    <property type="match status" value="1"/>
</dbReference>
<dbReference type="AlphaFoldDB" id="A0A7J6LIQ2"/>
<protein>
    <submittedName>
        <fullName evidence="3">Uncharacterized protein</fullName>
    </submittedName>
</protein>
<dbReference type="SUPFAM" id="SSF52075">
    <property type="entry name" value="Outer arm dynein light chain 1"/>
    <property type="match status" value="1"/>
</dbReference>
<feature type="transmembrane region" description="Helical" evidence="2">
    <location>
        <begin position="379"/>
        <end position="399"/>
    </location>
</feature>
<feature type="region of interest" description="Disordered" evidence="1">
    <location>
        <begin position="47"/>
        <end position="108"/>
    </location>
</feature>
<organism evidence="3 4">
    <name type="scientific">Perkinsus olseni</name>
    <name type="common">Perkinsus atlanticus</name>
    <dbReference type="NCBI Taxonomy" id="32597"/>
    <lineage>
        <taxon>Eukaryota</taxon>
        <taxon>Sar</taxon>
        <taxon>Alveolata</taxon>
        <taxon>Perkinsozoa</taxon>
        <taxon>Perkinsea</taxon>
        <taxon>Perkinsida</taxon>
        <taxon>Perkinsidae</taxon>
        <taxon>Perkinsus</taxon>
    </lineage>
</organism>
<sequence>MKHLPVSGLLLLPLDIDRVHKDSTQIAGDFSALSLLLIIISGPPSKSGVENLPGEPDAAGSPDHLNDALESGHSQGDDGSAPDAQPASMHRERTVRLNGGSNEDLRGDEELQGIEVAIDTNIVPRRLAARQSTLQYVAIVLVDKHNTAYRISVFLLLVLLAFICAIQCYAQFIVPVPPTAAELDTLAPETLTNPQNTRYEVTAVGVVESIMLGAVGVVALGRAAIVLKKLFMSDQAKMNVMRYLFPGVTVKTQIDWPEWSIKDRIMTAVQTIRSKLEIGGEWFWYGFFGPIIASTLLQITRLMEQGGRSLSGEQTFVADRTAIMTQATIIMLVLVIGPTTLILNNRVWAALFDIIAAFSFTAAYLIVSGDIVQPDTWHALHFHTLISFLSSLVPTVAALNNIMGVDEYLLEIARNPALTRAGKRAHPGYYVVSLALWGLGIGGYVYVTMSQFKGNCDEFIPRFGDECLLPVYPIFDSKSCDCRMAILYLNEKCADEDMVRLSLYNRLEYLQVSNNTTPSPTCTDQSQAILNTVSQFKELVVLSFVATPTQTLYLEELPLLEVLGATATQLTTIPHNIHQLLPSIRSFQFQLSRIEQLPFDSFQQMRYLEYVGLAGNPICVGGDFPEWTIGIMDCGAGSGAACAVDDSLIGLSQSLTGYCEKWLQNGASTLCLPACSTNHAIYSALDRDGSESMSPPENTELLQMFGLAPAGTDMSAALHQCVMESCGKEPSDDIAFPVQAVVSTGKTLSGYGL</sequence>
<feature type="transmembrane region" description="Helical" evidence="2">
    <location>
        <begin position="153"/>
        <end position="174"/>
    </location>
</feature>
<evidence type="ECO:0000256" key="1">
    <source>
        <dbReference type="SAM" id="MobiDB-lite"/>
    </source>
</evidence>
<name>A0A7J6LIQ2_PEROL</name>
<dbReference type="InterPro" id="IPR032675">
    <property type="entry name" value="LRR_dom_sf"/>
</dbReference>
<dbReference type="EMBL" id="JABAHT010000280">
    <property type="protein sequence ID" value="KAF4659148.1"/>
    <property type="molecule type" value="Genomic_DNA"/>
</dbReference>
<comment type="caution">
    <text evidence="3">The sequence shown here is derived from an EMBL/GenBank/DDBJ whole genome shotgun (WGS) entry which is preliminary data.</text>
</comment>
<feature type="transmembrane region" description="Helical" evidence="2">
    <location>
        <begin position="350"/>
        <end position="367"/>
    </location>
</feature>
<feature type="transmembrane region" description="Helical" evidence="2">
    <location>
        <begin position="323"/>
        <end position="343"/>
    </location>
</feature>
<proteinExistence type="predicted"/>
<evidence type="ECO:0000256" key="2">
    <source>
        <dbReference type="SAM" id="Phobius"/>
    </source>
</evidence>
<dbReference type="Proteomes" id="UP000570595">
    <property type="component" value="Unassembled WGS sequence"/>
</dbReference>
<evidence type="ECO:0000313" key="3">
    <source>
        <dbReference type="EMBL" id="KAF4659148.1"/>
    </source>
</evidence>
<feature type="transmembrane region" description="Helical" evidence="2">
    <location>
        <begin position="428"/>
        <end position="447"/>
    </location>
</feature>
<feature type="transmembrane region" description="Helical" evidence="2">
    <location>
        <begin position="282"/>
        <end position="303"/>
    </location>
</feature>
<dbReference type="OrthoDB" id="10285931at2759"/>
<keyword evidence="2" id="KW-0812">Transmembrane</keyword>
<accession>A0A7J6LIQ2</accession>